<protein>
    <submittedName>
        <fullName evidence="1">Uncharacterized protein</fullName>
    </submittedName>
</protein>
<gene>
    <name evidence="1" type="ORF">DPMN_084417</name>
</gene>
<dbReference type="AlphaFoldDB" id="A0A9D3YAZ9"/>
<proteinExistence type="predicted"/>
<organism evidence="1 2">
    <name type="scientific">Dreissena polymorpha</name>
    <name type="common">Zebra mussel</name>
    <name type="synonym">Mytilus polymorpha</name>
    <dbReference type="NCBI Taxonomy" id="45954"/>
    <lineage>
        <taxon>Eukaryota</taxon>
        <taxon>Metazoa</taxon>
        <taxon>Spiralia</taxon>
        <taxon>Lophotrochozoa</taxon>
        <taxon>Mollusca</taxon>
        <taxon>Bivalvia</taxon>
        <taxon>Autobranchia</taxon>
        <taxon>Heteroconchia</taxon>
        <taxon>Euheterodonta</taxon>
        <taxon>Imparidentia</taxon>
        <taxon>Neoheterodontei</taxon>
        <taxon>Myida</taxon>
        <taxon>Dreissenoidea</taxon>
        <taxon>Dreissenidae</taxon>
        <taxon>Dreissena</taxon>
    </lineage>
</organism>
<reference evidence="1" key="1">
    <citation type="journal article" date="2019" name="bioRxiv">
        <title>The Genome of the Zebra Mussel, Dreissena polymorpha: A Resource for Invasive Species Research.</title>
        <authorList>
            <person name="McCartney M.A."/>
            <person name="Auch B."/>
            <person name="Kono T."/>
            <person name="Mallez S."/>
            <person name="Zhang Y."/>
            <person name="Obille A."/>
            <person name="Becker A."/>
            <person name="Abrahante J.E."/>
            <person name="Garbe J."/>
            <person name="Badalamenti J.P."/>
            <person name="Herman A."/>
            <person name="Mangelson H."/>
            <person name="Liachko I."/>
            <person name="Sullivan S."/>
            <person name="Sone E.D."/>
            <person name="Koren S."/>
            <person name="Silverstein K.A.T."/>
            <person name="Beckman K.B."/>
            <person name="Gohl D.M."/>
        </authorList>
    </citation>
    <scope>NUCLEOTIDE SEQUENCE</scope>
    <source>
        <strain evidence="1">Duluth1</strain>
        <tissue evidence="1">Whole animal</tissue>
    </source>
</reference>
<evidence type="ECO:0000313" key="1">
    <source>
        <dbReference type="EMBL" id="KAH3696935.1"/>
    </source>
</evidence>
<sequence>MSAEILHNVPAVNLALYKYSKLTPNYATPWDVKTISYAVPSLLTHTVSSVAPSRRDSSTYAMNAAVLTDAMRTFAFIKNLPSALMTKHSTALD</sequence>
<accession>A0A9D3YAZ9</accession>
<name>A0A9D3YAZ9_DREPO</name>
<reference evidence="1" key="2">
    <citation type="submission" date="2020-11" db="EMBL/GenBank/DDBJ databases">
        <authorList>
            <person name="McCartney M.A."/>
            <person name="Auch B."/>
            <person name="Kono T."/>
            <person name="Mallez S."/>
            <person name="Becker A."/>
            <person name="Gohl D.M."/>
            <person name="Silverstein K.A.T."/>
            <person name="Koren S."/>
            <person name="Bechman K.B."/>
            <person name="Herman A."/>
            <person name="Abrahante J.E."/>
            <person name="Garbe J."/>
        </authorList>
    </citation>
    <scope>NUCLEOTIDE SEQUENCE</scope>
    <source>
        <strain evidence="1">Duluth1</strain>
        <tissue evidence="1">Whole animal</tissue>
    </source>
</reference>
<evidence type="ECO:0000313" key="2">
    <source>
        <dbReference type="Proteomes" id="UP000828390"/>
    </source>
</evidence>
<keyword evidence="2" id="KW-1185">Reference proteome</keyword>
<comment type="caution">
    <text evidence="1">The sequence shown here is derived from an EMBL/GenBank/DDBJ whole genome shotgun (WGS) entry which is preliminary data.</text>
</comment>
<dbReference type="Proteomes" id="UP000828390">
    <property type="component" value="Unassembled WGS sequence"/>
</dbReference>
<dbReference type="EMBL" id="JAIWYP010000016">
    <property type="protein sequence ID" value="KAH3696935.1"/>
    <property type="molecule type" value="Genomic_DNA"/>
</dbReference>